<dbReference type="EMBL" id="JACPNR010000011">
    <property type="protein sequence ID" value="MBI2679029.1"/>
    <property type="molecule type" value="Genomic_DNA"/>
</dbReference>
<feature type="chain" id="PRO_5037603393" description="Outer membrane lipoprotein-sorting protein" evidence="2">
    <location>
        <begin position="19"/>
        <end position="276"/>
    </location>
</feature>
<evidence type="ECO:0000313" key="3">
    <source>
        <dbReference type="EMBL" id="MBI2679029.1"/>
    </source>
</evidence>
<dbReference type="Proteomes" id="UP000779809">
    <property type="component" value="Unassembled WGS sequence"/>
</dbReference>
<organism evidence="3 4">
    <name type="scientific">Candidatus Korobacter versatilis</name>
    <dbReference type="NCBI Taxonomy" id="658062"/>
    <lineage>
        <taxon>Bacteria</taxon>
        <taxon>Pseudomonadati</taxon>
        <taxon>Acidobacteriota</taxon>
        <taxon>Terriglobia</taxon>
        <taxon>Terriglobales</taxon>
        <taxon>Candidatus Korobacteraceae</taxon>
        <taxon>Candidatus Korobacter</taxon>
    </lineage>
</organism>
<dbReference type="Gene3D" id="2.50.20.10">
    <property type="entry name" value="Lipoprotein localisation LolA/LolB/LppX"/>
    <property type="match status" value="1"/>
</dbReference>
<keyword evidence="2" id="KW-0732">Signal</keyword>
<proteinExistence type="predicted"/>
<evidence type="ECO:0000256" key="1">
    <source>
        <dbReference type="SAM" id="MobiDB-lite"/>
    </source>
</evidence>
<reference evidence="3" key="1">
    <citation type="submission" date="2020-07" db="EMBL/GenBank/DDBJ databases">
        <title>Huge and variable diversity of episymbiotic CPR bacteria and DPANN archaea in groundwater ecosystems.</title>
        <authorList>
            <person name="He C.Y."/>
            <person name="Keren R."/>
            <person name="Whittaker M."/>
            <person name="Farag I.F."/>
            <person name="Doudna J."/>
            <person name="Cate J.H.D."/>
            <person name="Banfield J.F."/>
        </authorList>
    </citation>
    <scope>NUCLEOTIDE SEQUENCE</scope>
    <source>
        <strain evidence="3">NC_groundwater_580_Pr5_B-0.1um_64_19</strain>
    </source>
</reference>
<evidence type="ECO:0000313" key="4">
    <source>
        <dbReference type="Proteomes" id="UP000779809"/>
    </source>
</evidence>
<feature type="region of interest" description="Disordered" evidence="1">
    <location>
        <begin position="243"/>
        <end position="276"/>
    </location>
</feature>
<feature type="compositionally biased region" description="Pro residues" evidence="1">
    <location>
        <begin position="266"/>
        <end position="276"/>
    </location>
</feature>
<sequence>MRRIAFALVLSLSGIAFAQTAEELVAKNLAAKGGEDKIKAIKTLKFKARYQEGDGFTAQVHQEAKAPNQARSTFSLQGMDNIQAYDGSVGWQINPFEGRRDAELLGEDDMRDIVEDSDFYGPLVDAKEKGETIEYMGHATIDGDDSYKLKVTLKNGDIYYFYLDPDTFLEFRTERQQFVRGQVRETFNEFGSYKQVNGVYMPFVVTTGRRKDLANAPTITYTAIEANAPLDAQIFKMPATPVAQPAAKAAEGSDRNTARTKKAEPPKPPATKPPQQ</sequence>
<feature type="compositionally biased region" description="Basic and acidic residues" evidence="1">
    <location>
        <begin position="251"/>
        <end position="265"/>
    </location>
</feature>
<evidence type="ECO:0000256" key="2">
    <source>
        <dbReference type="SAM" id="SignalP"/>
    </source>
</evidence>
<feature type="signal peptide" evidence="2">
    <location>
        <begin position="1"/>
        <end position="18"/>
    </location>
</feature>
<dbReference type="AlphaFoldDB" id="A0A932AB68"/>
<comment type="caution">
    <text evidence="3">The sequence shown here is derived from an EMBL/GenBank/DDBJ whole genome shotgun (WGS) entry which is preliminary data.</text>
</comment>
<accession>A0A932AB68</accession>
<gene>
    <name evidence="3" type="ORF">HYX28_09630</name>
</gene>
<evidence type="ECO:0008006" key="5">
    <source>
        <dbReference type="Google" id="ProtNLM"/>
    </source>
</evidence>
<name>A0A932AB68_9BACT</name>
<protein>
    <recommendedName>
        <fullName evidence="5">Outer membrane lipoprotein-sorting protein</fullName>
    </recommendedName>
</protein>